<evidence type="ECO:0000313" key="2">
    <source>
        <dbReference type="EMBL" id="MBE7701458.1"/>
    </source>
</evidence>
<keyword evidence="2" id="KW-0966">Cell projection</keyword>
<evidence type="ECO:0000259" key="1">
    <source>
        <dbReference type="SMART" id="SM00858"/>
    </source>
</evidence>
<protein>
    <submittedName>
        <fullName evidence="2">Flagellar biosynthesis protein FlgA</fullName>
    </submittedName>
</protein>
<accession>A0A9D5UB39</accession>
<dbReference type="AlphaFoldDB" id="A0A9D5UB39"/>
<dbReference type="RefSeq" id="WP_193720709.1">
    <property type="nucleotide sequence ID" value="NZ_JACSPN010000020.1"/>
</dbReference>
<dbReference type="SMART" id="SM00858">
    <property type="entry name" value="SAF"/>
    <property type="match status" value="1"/>
</dbReference>
<dbReference type="InterPro" id="IPR013974">
    <property type="entry name" value="SAF"/>
</dbReference>
<reference evidence="2 3" key="1">
    <citation type="submission" date="2020-08" db="EMBL/GenBank/DDBJ databases">
        <title>A Genomic Blueprint of the Chicken Gut Microbiome.</title>
        <authorList>
            <person name="Gilroy R."/>
            <person name="Ravi A."/>
            <person name="Getino M."/>
            <person name="Pursley I."/>
            <person name="Horton D.L."/>
            <person name="Alikhan N.-F."/>
            <person name="Baker D."/>
            <person name="Gharbi K."/>
            <person name="Hall N."/>
            <person name="Watson M."/>
            <person name="Adriaenssens E.M."/>
            <person name="Foster-Nyarko E."/>
            <person name="Jarju S."/>
            <person name="Secka A."/>
            <person name="Antonio M."/>
            <person name="Oren A."/>
            <person name="Chaudhuri R."/>
            <person name="La Ragione R.M."/>
            <person name="Hildebrand F."/>
            <person name="Pallen M.J."/>
        </authorList>
    </citation>
    <scope>NUCLEOTIDE SEQUENCE [LARGE SCALE GENOMIC DNA]</scope>
    <source>
        <strain evidence="2 3">Sa1BUA8</strain>
    </source>
</reference>
<dbReference type="EMBL" id="JACSPN010000020">
    <property type="protein sequence ID" value="MBE7701458.1"/>
    <property type="molecule type" value="Genomic_DNA"/>
</dbReference>
<proteinExistence type="predicted"/>
<keyword evidence="2" id="KW-0969">Cilium</keyword>
<dbReference type="Gene3D" id="3.90.1210.10">
    <property type="entry name" value="Antifreeze-like/N-acetylneuraminic acid synthase C-terminal domain"/>
    <property type="match status" value="1"/>
</dbReference>
<evidence type="ECO:0000313" key="3">
    <source>
        <dbReference type="Proteomes" id="UP000822993"/>
    </source>
</evidence>
<organism evidence="2 3">
    <name type="scientific">Oerskovia douganii</name>
    <dbReference type="NCBI Taxonomy" id="2762210"/>
    <lineage>
        <taxon>Bacteria</taxon>
        <taxon>Bacillati</taxon>
        <taxon>Actinomycetota</taxon>
        <taxon>Actinomycetes</taxon>
        <taxon>Micrococcales</taxon>
        <taxon>Cellulomonadaceae</taxon>
        <taxon>Oerskovia</taxon>
    </lineage>
</organism>
<feature type="domain" description="SAF" evidence="1">
    <location>
        <begin position="57"/>
        <end position="119"/>
    </location>
</feature>
<comment type="caution">
    <text evidence="2">The sequence shown here is derived from an EMBL/GenBank/DDBJ whole genome shotgun (WGS) entry which is preliminary data.</text>
</comment>
<dbReference type="Proteomes" id="UP000822993">
    <property type="component" value="Unassembled WGS sequence"/>
</dbReference>
<sequence length="228" mass="22393">MPSPSPSALPSGRRPSAARRRLRALLWRSRLVVLALGCGLAAAVVVDRLSPPPPATRPVVVTAREVEAGTALTTSDVAVVQVAASLAPETSLTRASDAVGRSTSVALPRGLTLTPSLVAAGDLATAAPAGTVVTPVRLTDPSVAALLHPGDRVDLLAVTGSSAGPGVGTHLARRALVLGGAPTEPAPGGLLGGGTTEGGITLVAVLPEEAAALAGVGEWGGLSVVLVP</sequence>
<dbReference type="CDD" id="cd11614">
    <property type="entry name" value="SAF_CpaB_FlgA_like"/>
    <property type="match status" value="1"/>
</dbReference>
<keyword evidence="2" id="KW-0282">Flagellum</keyword>
<keyword evidence="3" id="KW-1185">Reference proteome</keyword>
<dbReference type="Pfam" id="PF08666">
    <property type="entry name" value="SAF"/>
    <property type="match status" value="1"/>
</dbReference>
<name>A0A9D5UB39_9CELL</name>
<gene>
    <name evidence="2" type="ORF">H9623_14285</name>
</gene>